<dbReference type="PANTHER" id="PTHR36933">
    <property type="entry name" value="SLL0788 PROTEIN"/>
    <property type="match status" value="1"/>
</dbReference>
<keyword evidence="3" id="KW-0732">Signal</keyword>
<dbReference type="KEGG" id="atq:GH723_02970"/>
<dbReference type="EMBL" id="CP045851">
    <property type="protein sequence ID" value="QGG94145.1"/>
    <property type="molecule type" value="Genomic_DNA"/>
</dbReference>
<organism evidence="5 6">
    <name type="scientific">Actinomarinicola tropica</name>
    <dbReference type="NCBI Taxonomy" id="2789776"/>
    <lineage>
        <taxon>Bacteria</taxon>
        <taxon>Bacillati</taxon>
        <taxon>Actinomycetota</taxon>
        <taxon>Acidimicrobiia</taxon>
        <taxon>Acidimicrobiales</taxon>
        <taxon>Iamiaceae</taxon>
        <taxon>Actinomarinicola</taxon>
    </lineage>
</organism>
<name>A0A5Q2RLS3_9ACTN</name>
<feature type="chain" id="PRO_5039225975" evidence="3">
    <location>
        <begin position="25"/>
        <end position="214"/>
    </location>
</feature>
<evidence type="ECO:0000259" key="4">
    <source>
        <dbReference type="Pfam" id="PF03713"/>
    </source>
</evidence>
<accession>A0A5Q2RLS3</accession>
<dbReference type="InterPro" id="IPR005183">
    <property type="entry name" value="DUF305_CopM-like"/>
</dbReference>
<keyword evidence="6" id="KW-1185">Reference proteome</keyword>
<evidence type="ECO:0000313" key="6">
    <source>
        <dbReference type="Proteomes" id="UP000334019"/>
    </source>
</evidence>
<dbReference type="Pfam" id="PF03713">
    <property type="entry name" value="DUF305"/>
    <property type="match status" value="1"/>
</dbReference>
<proteinExistence type="predicted"/>
<feature type="region of interest" description="Disordered" evidence="2">
    <location>
        <begin position="27"/>
        <end position="51"/>
    </location>
</feature>
<dbReference type="PROSITE" id="PS51257">
    <property type="entry name" value="PROKAR_LIPOPROTEIN"/>
    <property type="match status" value="1"/>
</dbReference>
<feature type="compositionally biased region" description="Low complexity" evidence="2">
    <location>
        <begin position="27"/>
        <end position="38"/>
    </location>
</feature>
<dbReference type="AlphaFoldDB" id="A0A5Q2RLS3"/>
<evidence type="ECO:0000256" key="2">
    <source>
        <dbReference type="SAM" id="MobiDB-lite"/>
    </source>
</evidence>
<evidence type="ECO:0000256" key="1">
    <source>
        <dbReference type="SAM" id="Coils"/>
    </source>
</evidence>
<dbReference type="PANTHER" id="PTHR36933:SF1">
    <property type="entry name" value="SLL0788 PROTEIN"/>
    <property type="match status" value="1"/>
</dbReference>
<reference evidence="5 6" key="1">
    <citation type="submission" date="2019-11" db="EMBL/GenBank/DDBJ databases">
        <authorList>
            <person name="He Y."/>
        </authorList>
    </citation>
    <scope>NUCLEOTIDE SEQUENCE [LARGE SCALE GENOMIC DNA]</scope>
    <source>
        <strain evidence="5 6">SCSIO 58843</strain>
    </source>
</reference>
<feature type="domain" description="DUF305" evidence="4">
    <location>
        <begin position="55"/>
        <end position="206"/>
    </location>
</feature>
<gene>
    <name evidence="5" type="ORF">GH723_02970</name>
</gene>
<feature type="signal peptide" evidence="3">
    <location>
        <begin position="1"/>
        <end position="24"/>
    </location>
</feature>
<dbReference type="RefSeq" id="WP_153758251.1">
    <property type="nucleotide sequence ID" value="NZ_CP045851.1"/>
</dbReference>
<protein>
    <submittedName>
        <fullName evidence="5">DUF305 domain-containing protein</fullName>
    </submittedName>
</protein>
<evidence type="ECO:0000313" key="5">
    <source>
        <dbReference type="EMBL" id="QGG94145.1"/>
    </source>
</evidence>
<evidence type="ECO:0000256" key="3">
    <source>
        <dbReference type="SAM" id="SignalP"/>
    </source>
</evidence>
<sequence>MTTPRHRRPLLILVAAAFFLAACGADSSDDPAMAPPAAEQDGADGSGAAEPNQADVEFTKAMIVHHEQAIEMAALAEDRAEAEEVRSLATRIGEAQQPEIDRMQEWLEAWGEDAAGASGDMDHGDMDMGGGDSMGMMSEEDMGQLEAASGPEFDRMFLEMMIQHHRGAISMAREVQIDGSHPDVLALAEDVVADQEAEVEEMEQLLADFGAAAE</sequence>
<keyword evidence="1" id="KW-0175">Coiled coil</keyword>
<dbReference type="InterPro" id="IPR012347">
    <property type="entry name" value="Ferritin-like"/>
</dbReference>
<dbReference type="Proteomes" id="UP000334019">
    <property type="component" value="Chromosome"/>
</dbReference>
<dbReference type="Gene3D" id="1.20.1260.10">
    <property type="match status" value="1"/>
</dbReference>
<feature type="coiled-coil region" evidence="1">
    <location>
        <begin position="185"/>
        <end position="212"/>
    </location>
</feature>